<dbReference type="RefSeq" id="WP_184518847.1">
    <property type="nucleotide sequence ID" value="NZ_JACIJD010000011.1"/>
</dbReference>
<proteinExistence type="predicted"/>
<dbReference type="InterPro" id="IPR011051">
    <property type="entry name" value="RmlC_Cupin_sf"/>
</dbReference>
<dbReference type="Pfam" id="PF07883">
    <property type="entry name" value="Cupin_2"/>
    <property type="match status" value="1"/>
</dbReference>
<comment type="caution">
    <text evidence="2">The sequence shown here is derived from an EMBL/GenBank/DDBJ whole genome shotgun (WGS) entry which is preliminary data.</text>
</comment>
<dbReference type="PIRSF" id="PIRSF019307">
    <property type="entry name" value="UCP019307"/>
    <property type="match status" value="1"/>
</dbReference>
<gene>
    <name evidence="2" type="ORF">FHS87_002610</name>
</gene>
<dbReference type="InterPro" id="IPR013096">
    <property type="entry name" value="Cupin_2"/>
</dbReference>
<feature type="domain" description="Cupin type-1" evidence="1">
    <location>
        <begin position="24"/>
        <end position="129"/>
    </location>
</feature>
<dbReference type="SMART" id="SM00835">
    <property type="entry name" value="Cupin_1"/>
    <property type="match status" value="1"/>
</dbReference>
<dbReference type="EMBL" id="JACIJD010000011">
    <property type="protein sequence ID" value="MBB5694558.1"/>
    <property type="molecule type" value="Genomic_DNA"/>
</dbReference>
<protein>
    <submittedName>
        <fullName evidence="2">Uncharacterized protein YjlB</fullName>
    </submittedName>
</protein>
<dbReference type="SUPFAM" id="SSF51182">
    <property type="entry name" value="RmlC-like cupins"/>
    <property type="match status" value="1"/>
</dbReference>
<dbReference type="Proteomes" id="UP000580654">
    <property type="component" value="Unassembled WGS sequence"/>
</dbReference>
<evidence type="ECO:0000259" key="1">
    <source>
        <dbReference type="SMART" id="SM00835"/>
    </source>
</evidence>
<evidence type="ECO:0000313" key="3">
    <source>
        <dbReference type="Proteomes" id="UP000580654"/>
    </source>
</evidence>
<keyword evidence="3" id="KW-1185">Reference proteome</keyword>
<accession>A0A840Y0C2</accession>
<dbReference type="AlphaFoldDB" id="A0A840Y0C2"/>
<reference evidence="2 3" key="1">
    <citation type="submission" date="2020-08" db="EMBL/GenBank/DDBJ databases">
        <title>Genomic Encyclopedia of Type Strains, Phase IV (KMG-IV): sequencing the most valuable type-strain genomes for metagenomic binning, comparative biology and taxonomic classification.</title>
        <authorList>
            <person name="Goeker M."/>
        </authorList>
    </citation>
    <scope>NUCLEOTIDE SEQUENCE [LARGE SCALE GENOMIC DNA]</scope>
    <source>
        <strain evidence="2 3">DSM 25622</strain>
    </source>
</reference>
<organism evidence="2 3">
    <name type="scientific">Muricoccus pecuniae</name>
    <dbReference type="NCBI Taxonomy" id="693023"/>
    <lineage>
        <taxon>Bacteria</taxon>
        <taxon>Pseudomonadati</taxon>
        <taxon>Pseudomonadota</taxon>
        <taxon>Alphaproteobacteria</taxon>
        <taxon>Acetobacterales</taxon>
        <taxon>Roseomonadaceae</taxon>
        <taxon>Muricoccus</taxon>
    </lineage>
</organism>
<dbReference type="PANTHER" id="PTHR36448:SF2">
    <property type="entry name" value="CUPIN TYPE-1 DOMAIN-CONTAINING PROTEIN"/>
    <property type="match status" value="1"/>
</dbReference>
<dbReference type="Gene3D" id="2.60.120.10">
    <property type="entry name" value="Jelly Rolls"/>
    <property type="match status" value="1"/>
</dbReference>
<dbReference type="InterPro" id="IPR014500">
    <property type="entry name" value="UCP019307_cupin"/>
</dbReference>
<sequence length="158" mass="16720">MTEARRFAPSGEIPNSALPLLVRRGALSGDAAAVTAHFARHGWSNAWTDGVFPYHHFHSTAHEVLGVTRGQARVRFGGEGGETVELRAGDAVVIPAGVGHCREWASPDFEVVGAYPGGADYDIRRGDRAERAEVEANLAAVPLPDADPVSGGKVPEWG</sequence>
<name>A0A840Y0C2_9PROT</name>
<dbReference type="CDD" id="cd02219">
    <property type="entry name" value="cupin_YjlB-like"/>
    <property type="match status" value="1"/>
</dbReference>
<dbReference type="InterPro" id="IPR014710">
    <property type="entry name" value="RmlC-like_jellyroll"/>
</dbReference>
<evidence type="ECO:0000313" key="2">
    <source>
        <dbReference type="EMBL" id="MBB5694558.1"/>
    </source>
</evidence>
<dbReference type="InterPro" id="IPR047121">
    <property type="entry name" value="YjiB-like"/>
</dbReference>
<dbReference type="InterPro" id="IPR006045">
    <property type="entry name" value="Cupin_1"/>
</dbReference>
<dbReference type="PANTHER" id="PTHR36448">
    <property type="entry name" value="BLR7373 PROTEIN"/>
    <property type="match status" value="1"/>
</dbReference>